<dbReference type="EMBL" id="AAZE01000001">
    <property type="protein sequence ID" value="EDJ91671.1"/>
    <property type="molecule type" value="Genomic_DNA"/>
</dbReference>
<dbReference type="GO" id="GO:0004637">
    <property type="term" value="F:phosphoribosylamine-glycine ligase activity"/>
    <property type="evidence" value="ECO:0007669"/>
    <property type="project" value="InterPro"/>
</dbReference>
<feature type="domain" description="Phosphoribosylglycinamide synthetase C-domain" evidence="5">
    <location>
        <begin position="1"/>
        <end position="58"/>
    </location>
</feature>
<dbReference type="Pfam" id="PF02843">
    <property type="entry name" value="GARS_C"/>
    <property type="match status" value="1"/>
</dbReference>
<dbReference type="Gene3D" id="3.90.600.10">
    <property type="entry name" value="Phosphoribosylglycinamide synthetase, C-terminal domain"/>
    <property type="match status" value="1"/>
</dbReference>
<reference evidence="6 7" key="1">
    <citation type="journal article" date="2007" name="Genome Biol.">
        <title>Characterization and modeling of the Haemophilus influenzae core and supragenomes based on the complete genomic sequences of Rd and 12 clinical nontypeable strains.</title>
        <authorList>
            <person name="Hogg J.S."/>
            <person name="Hu F.Z."/>
            <person name="Janto B."/>
            <person name="Boissy R."/>
            <person name="Hayes J."/>
            <person name="Keefe R."/>
            <person name="Post J.C."/>
            <person name="Ehrlich G.D."/>
        </authorList>
    </citation>
    <scope>NUCLEOTIDE SEQUENCE [LARGE SCALE GENOMIC DNA]</scope>
    <source>
        <strain evidence="6 7">R3021</strain>
    </source>
</reference>
<gene>
    <name evidence="6" type="ORF">CGSHi22421_07948</name>
</gene>
<proteinExistence type="inferred from homology"/>
<sequence>MRSKNEKVFLAGVAEQEGKLVTNGGRVLCVTALGESVFEAQQKALKLAEQIQWSGRFLSSRYWLQGCGTRVAKIIHIIMMN</sequence>
<evidence type="ECO:0000256" key="2">
    <source>
        <dbReference type="ARBA" id="ARBA00038345"/>
    </source>
</evidence>
<dbReference type="InterPro" id="IPR011054">
    <property type="entry name" value="Rudment_hybrid_motif"/>
</dbReference>
<evidence type="ECO:0000313" key="7">
    <source>
        <dbReference type="Proteomes" id="UP000003798"/>
    </source>
</evidence>
<dbReference type="SUPFAM" id="SSF51246">
    <property type="entry name" value="Rudiment single hybrid motif"/>
    <property type="match status" value="1"/>
</dbReference>
<dbReference type="InterPro" id="IPR037123">
    <property type="entry name" value="PRibGlycinamide_synth_C_sf"/>
</dbReference>
<protein>
    <recommendedName>
        <fullName evidence="3">Glycinamide ribonucleotide synthetase</fullName>
    </recommendedName>
    <alternativeName>
        <fullName evidence="4">Phosphoribosylglycinamide synthetase</fullName>
    </alternativeName>
</protein>
<dbReference type="SMART" id="SM01210">
    <property type="entry name" value="GARS_C"/>
    <property type="match status" value="1"/>
</dbReference>
<dbReference type="Proteomes" id="UP000003798">
    <property type="component" value="Unassembled WGS sequence"/>
</dbReference>
<dbReference type="PANTHER" id="PTHR43472">
    <property type="entry name" value="PHOSPHORIBOSYLAMINE--GLYCINE LIGASE"/>
    <property type="match status" value="1"/>
</dbReference>
<dbReference type="InterPro" id="IPR000115">
    <property type="entry name" value="PRibGlycinamide_synth"/>
</dbReference>
<dbReference type="AlphaFoldDB" id="A4N1G3"/>
<evidence type="ECO:0000256" key="3">
    <source>
        <dbReference type="ARBA" id="ARBA00042242"/>
    </source>
</evidence>
<organism evidence="6 7">
    <name type="scientific">Haemophilus influenzae R3021</name>
    <dbReference type="NCBI Taxonomy" id="375432"/>
    <lineage>
        <taxon>Bacteria</taxon>
        <taxon>Pseudomonadati</taxon>
        <taxon>Pseudomonadota</taxon>
        <taxon>Gammaproteobacteria</taxon>
        <taxon>Pasteurellales</taxon>
        <taxon>Pasteurellaceae</taxon>
        <taxon>Haemophilus</taxon>
    </lineage>
</organism>
<dbReference type="PANTHER" id="PTHR43472:SF1">
    <property type="entry name" value="PHOSPHORIBOSYLAMINE--GLYCINE LIGASE, CHLOROPLASTIC"/>
    <property type="match status" value="1"/>
</dbReference>
<comment type="similarity">
    <text evidence="2">Belongs to the GARS family.</text>
</comment>
<dbReference type="InterPro" id="IPR020560">
    <property type="entry name" value="PRibGlycinamide_synth_C-dom"/>
</dbReference>
<dbReference type="GO" id="GO:0009113">
    <property type="term" value="P:purine nucleobase biosynthetic process"/>
    <property type="evidence" value="ECO:0007669"/>
    <property type="project" value="InterPro"/>
</dbReference>
<accession>A4N1G3</accession>
<evidence type="ECO:0000313" key="6">
    <source>
        <dbReference type="EMBL" id="EDJ91671.1"/>
    </source>
</evidence>
<name>A4N1G3_HAEIF</name>
<keyword evidence="6" id="KW-0436">Ligase</keyword>
<evidence type="ECO:0000259" key="5">
    <source>
        <dbReference type="SMART" id="SM01210"/>
    </source>
</evidence>
<evidence type="ECO:0000256" key="4">
    <source>
        <dbReference type="ARBA" id="ARBA00042864"/>
    </source>
</evidence>
<comment type="cofactor">
    <cofactor evidence="1">
        <name>Mn(2+)</name>
        <dbReference type="ChEBI" id="CHEBI:29035"/>
    </cofactor>
</comment>
<evidence type="ECO:0000256" key="1">
    <source>
        <dbReference type="ARBA" id="ARBA00001936"/>
    </source>
</evidence>